<keyword evidence="2" id="KW-1185">Reference proteome</keyword>
<reference evidence="2" key="1">
    <citation type="journal article" date="2023" name="Front. Plant Sci.">
        <title>Chromosomal-level genome assembly of Melastoma candidum provides insights into trichome evolution.</title>
        <authorList>
            <person name="Zhong Y."/>
            <person name="Wu W."/>
            <person name="Sun C."/>
            <person name="Zou P."/>
            <person name="Liu Y."/>
            <person name="Dai S."/>
            <person name="Zhou R."/>
        </authorList>
    </citation>
    <scope>NUCLEOTIDE SEQUENCE [LARGE SCALE GENOMIC DNA]</scope>
</reference>
<name>A0ACB9N266_9MYRT</name>
<dbReference type="EMBL" id="CM042887">
    <property type="protein sequence ID" value="KAI4330240.1"/>
    <property type="molecule type" value="Genomic_DNA"/>
</dbReference>
<gene>
    <name evidence="1" type="ORF">MLD38_028539</name>
</gene>
<sequence>MRLIFLSSTTAVGTGLGGSPEIVELEFGLSWSRFGSSDPQPEFGEYSLSLAEKLSGKSQGRRPGSKEEIKGSGS</sequence>
<evidence type="ECO:0000313" key="1">
    <source>
        <dbReference type="EMBL" id="KAI4330240.1"/>
    </source>
</evidence>
<comment type="caution">
    <text evidence="1">The sequence shown here is derived from an EMBL/GenBank/DDBJ whole genome shotgun (WGS) entry which is preliminary data.</text>
</comment>
<organism evidence="1 2">
    <name type="scientific">Melastoma candidum</name>
    <dbReference type="NCBI Taxonomy" id="119954"/>
    <lineage>
        <taxon>Eukaryota</taxon>
        <taxon>Viridiplantae</taxon>
        <taxon>Streptophyta</taxon>
        <taxon>Embryophyta</taxon>
        <taxon>Tracheophyta</taxon>
        <taxon>Spermatophyta</taxon>
        <taxon>Magnoliopsida</taxon>
        <taxon>eudicotyledons</taxon>
        <taxon>Gunneridae</taxon>
        <taxon>Pentapetalae</taxon>
        <taxon>rosids</taxon>
        <taxon>malvids</taxon>
        <taxon>Myrtales</taxon>
        <taxon>Melastomataceae</taxon>
        <taxon>Melastomatoideae</taxon>
        <taxon>Melastomateae</taxon>
        <taxon>Melastoma</taxon>
    </lineage>
</organism>
<dbReference type="Proteomes" id="UP001057402">
    <property type="component" value="Chromosome 8"/>
</dbReference>
<accession>A0ACB9N266</accession>
<evidence type="ECO:0000313" key="2">
    <source>
        <dbReference type="Proteomes" id="UP001057402"/>
    </source>
</evidence>
<protein>
    <submittedName>
        <fullName evidence="1">Uncharacterized protein</fullName>
    </submittedName>
</protein>
<proteinExistence type="predicted"/>